<dbReference type="CDD" id="cd00038">
    <property type="entry name" value="CAP_ED"/>
    <property type="match status" value="1"/>
</dbReference>
<feature type="domain" description="Cyclic nucleotide-binding" evidence="1">
    <location>
        <begin position="268"/>
        <end position="387"/>
    </location>
</feature>
<evidence type="ECO:0000313" key="3">
    <source>
        <dbReference type="Proteomes" id="UP001254848"/>
    </source>
</evidence>
<dbReference type="Proteomes" id="UP001254848">
    <property type="component" value="Unassembled WGS sequence"/>
</dbReference>
<dbReference type="SUPFAM" id="SSF55729">
    <property type="entry name" value="Acyl-CoA N-acyltransferases (Nat)"/>
    <property type="match status" value="1"/>
</dbReference>
<reference evidence="2 3" key="1">
    <citation type="submission" date="2023-07" db="EMBL/GenBank/DDBJ databases">
        <title>The novel representative of Negativicutes class, Anaeroselena agilis gen. nov. sp. nov.</title>
        <authorList>
            <person name="Prokofeva M.I."/>
            <person name="Elcheninov A.G."/>
            <person name="Klyukina A."/>
            <person name="Kublanov I.V."/>
            <person name="Frolov E.N."/>
            <person name="Podosokorskaya O.A."/>
        </authorList>
    </citation>
    <scope>NUCLEOTIDE SEQUENCE [LARGE SCALE GENOMIC DNA]</scope>
    <source>
        <strain evidence="2 3">4137-cl</strain>
    </source>
</reference>
<dbReference type="InterPro" id="IPR016181">
    <property type="entry name" value="Acyl_CoA_acyltransferase"/>
</dbReference>
<dbReference type="Gene3D" id="3.40.630.30">
    <property type="match status" value="1"/>
</dbReference>
<sequence length="393" mass="44796">MNQLLPRSELQHSLHEPSLSDQIYVGLAVTSKEKEKVYRLRYQIYVEEMGRRLSHVNHRRRLLYDDMDDWGLLFYARSGKEYVGTVRLHIGRKDEFPPELTMPMAMDKFHEFRSCDGASHPLSFASKGMIAPQFRKSRAHHLLCAHYYQACRNQGVLFHFSGGAPALVAMHEHLGARRYKSNFFVPDYGCMVPFVTLLDDIDHLRRVRSPFADVAGQWPNSQESITWFDREFPHARTRYVNKQLTDAAGLWRIIGERLGHPPEKAVGIFRGLSETEAKICASAGHLVYFDQADTVSYPDDMSDEIFIVVTGSLAARRQLASQRLTQAILRPGQVYGEKAFVARARQNATVVAQTNAELLILPRHALERLELQHPAVAAKLFHNIGARAARKYA</sequence>
<evidence type="ECO:0000313" key="2">
    <source>
        <dbReference type="EMBL" id="MDT8902827.1"/>
    </source>
</evidence>
<dbReference type="EMBL" id="JAUOZS010000001">
    <property type="protein sequence ID" value="MDT8902827.1"/>
    <property type="molecule type" value="Genomic_DNA"/>
</dbReference>
<keyword evidence="3" id="KW-1185">Reference proteome</keyword>
<dbReference type="SUPFAM" id="SSF51206">
    <property type="entry name" value="cAMP-binding domain-like"/>
    <property type="match status" value="1"/>
</dbReference>
<gene>
    <name evidence="2" type="ORF">Q4T40_16420</name>
</gene>
<accession>A0ABU3P1A8</accession>
<dbReference type="InterPro" id="IPR000595">
    <property type="entry name" value="cNMP-bd_dom"/>
</dbReference>
<organism evidence="2 3">
    <name type="scientific">Anaeroselena agilis</name>
    <dbReference type="NCBI Taxonomy" id="3063788"/>
    <lineage>
        <taxon>Bacteria</taxon>
        <taxon>Bacillati</taxon>
        <taxon>Bacillota</taxon>
        <taxon>Negativicutes</taxon>
        <taxon>Acetonemataceae</taxon>
        <taxon>Anaeroselena</taxon>
    </lineage>
</organism>
<name>A0ABU3P1A8_9FIRM</name>
<dbReference type="RefSeq" id="WP_413781299.1">
    <property type="nucleotide sequence ID" value="NZ_JAUOZS010000001.1"/>
</dbReference>
<proteinExistence type="predicted"/>
<evidence type="ECO:0000259" key="1">
    <source>
        <dbReference type="PROSITE" id="PS50042"/>
    </source>
</evidence>
<comment type="caution">
    <text evidence="2">The sequence shown here is derived from an EMBL/GenBank/DDBJ whole genome shotgun (WGS) entry which is preliminary data.</text>
</comment>
<dbReference type="Pfam" id="PF00027">
    <property type="entry name" value="cNMP_binding"/>
    <property type="match status" value="1"/>
</dbReference>
<dbReference type="SMART" id="SM00100">
    <property type="entry name" value="cNMP"/>
    <property type="match status" value="1"/>
</dbReference>
<dbReference type="Pfam" id="PF13444">
    <property type="entry name" value="Acetyltransf_5"/>
    <property type="match status" value="1"/>
</dbReference>
<dbReference type="PROSITE" id="PS50042">
    <property type="entry name" value="CNMP_BINDING_3"/>
    <property type="match status" value="1"/>
</dbReference>
<dbReference type="InterPro" id="IPR014710">
    <property type="entry name" value="RmlC-like_jellyroll"/>
</dbReference>
<dbReference type="Gene3D" id="2.60.120.10">
    <property type="entry name" value="Jelly Rolls"/>
    <property type="match status" value="1"/>
</dbReference>
<protein>
    <submittedName>
        <fullName evidence="2">Cyclic nucleotide-binding domain-containing protein</fullName>
    </submittedName>
</protein>
<dbReference type="InterPro" id="IPR018490">
    <property type="entry name" value="cNMP-bd_dom_sf"/>
</dbReference>